<dbReference type="PROSITE" id="PS50280">
    <property type="entry name" value="SET"/>
    <property type="match status" value="1"/>
</dbReference>
<dbReference type="EMBL" id="CAUJNA010001158">
    <property type="protein sequence ID" value="CAJ1384822.1"/>
    <property type="molecule type" value="Genomic_DNA"/>
</dbReference>
<evidence type="ECO:0000313" key="3">
    <source>
        <dbReference type="Proteomes" id="UP001178507"/>
    </source>
</evidence>
<accession>A0AA36IBT1</accession>
<dbReference type="Gene3D" id="3.90.1410.10">
    <property type="entry name" value="set domain protein methyltransferase, domain 1"/>
    <property type="match status" value="1"/>
</dbReference>
<dbReference type="Pfam" id="PF00856">
    <property type="entry name" value="SET"/>
    <property type="match status" value="1"/>
</dbReference>
<dbReference type="Proteomes" id="UP001178507">
    <property type="component" value="Unassembled WGS sequence"/>
</dbReference>
<dbReference type="InterPro" id="IPR050600">
    <property type="entry name" value="SETD3_SETD6_MTase"/>
</dbReference>
<dbReference type="GO" id="GO:0016279">
    <property type="term" value="F:protein-lysine N-methyltransferase activity"/>
    <property type="evidence" value="ECO:0007669"/>
    <property type="project" value="TreeGrafter"/>
</dbReference>
<protein>
    <recommendedName>
        <fullName evidence="1">SET domain-containing protein</fullName>
    </recommendedName>
</protein>
<dbReference type="InterPro" id="IPR001214">
    <property type="entry name" value="SET_dom"/>
</dbReference>
<name>A0AA36IBT1_9DINO</name>
<comment type="caution">
    <text evidence="2">The sequence shown here is derived from an EMBL/GenBank/DDBJ whole genome shotgun (WGS) entry which is preliminary data.</text>
</comment>
<dbReference type="PANTHER" id="PTHR13271">
    <property type="entry name" value="UNCHARACTERIZED PUTATIVE METHYLTRANSFERASE"/>
    <property type="match status" value="1"/>
</dbReference>
<dbReference type="SUPFAM" id="SSF82199">
    <property type="entry name" value="SET domain"/>
    <property type="match status" value="1"/>
</dbReference>
<evidence type="ECO:0000259" key="1">
    <source>
        <dbReference type="PROSITE" id="PS50280"/>
    </source>
</evidence>
<proteinExistence type="predicted"/>
<evidence type="ECO:0000313" key="2">
    <source>
        <dbReference type="EMBL" id="CAJ1384822.1"/>
    </source>
</evidence>
<dbReference type="CDD" id="cd10527">
    <property type="entry name" value="SET_LSMT"/>
    <property type="match status" value="1"/>
</dbReference>
<dbReference type="PANTHER" id="PTHR13271:SF145">
    <property type="entry name" value="SET DOMAIN-CONTAINING PROTEIN"/>
    <property type="match status" value="1"/>
</dbReference>
<organism evidence="2 3">
    <name type="scientific">Effrenium voratum</name>
    <dbReference type="NCBI Taxonomy" id="2562239"/>
    <lineage>
        <taxon>Eukaryota</taxon>
        <taxon>Sar</taxon>
        <taxon>Alveolata</taxon>
        <taxon>Dinophyceae</taxon>
        <taxon>Suessiales</taxon>
        <taxon>Symbiodiniaceae</taxon>
        <taxon>Effrenium</taxon>
    </lineage>
</organism>
<gene>
    <name evidence="2" type="ORF">EVOR1521_LOCUS11597</name>
</gene>
<dbReference type="AlphaFoldDB" id="A0AA36IBT1"/>
<reference evidence="2" key="1">
    <citation type="submission" date="2023-08" db="EMBL/GenBank/DDBJ databases">
        <authorList>
            <person name="Chen Y."/>
            <person name="Shah S."/>
            <person name="Dougan E. K."/>
            <person name="Thang M."/>
            <person name="Chan C."/>
        </authorList>
    </citation>
    <scope>NUCLEOTIDE SEQUENCE</scope>
</reference>
<feature type="domain" description="SET" evidence="1">
    <location>
        <begin position="19"/>
        <end position="253"/>
    </location>
</feature>
<keyword evidence="3" id="KW-1185">Reference proteome</keyword>
<dbReference type="InterPro" id="IPR046341">
    <property type="entry name" value="SET_dom_sf"/>
</dbReference>
<sequence>MECQELLSWGLENGAFVHEGIDLFAQSPRGRGIVATADLKSGEVLLRIPGGLSIQSSPEQMPDSAVADFFRRSDAMSNALRLSLTLLHELHVQGTASRWWPYLSFLSTVEVDLPMTWPQSEWEGLRGTSLLLAGDFEPPAQVFREVAEPLMAQREDLWPEEVRKPELFLRALSLVMSRGLCGALSFALQGALAPELRNPGKAAGPFLLPLFDLVNHSSCSEELSVQLDMEEGSFVARCSKDVAAGQELLKSYGPHSAAELLRTYGFVERGSNAHNSLLVTHEELLDTCKEFVAPHLERLQDMAAVRPMYSIPSSGTLPAELLTVVQVLHMSSADFSEFQTSQTLSFPRGTTQGRKAVVCVGPKKFADSERPQAPAARAACAALRAAELQVLQEARRRDVDLKKCPV</sequence>